<keyword evidence="5 7" id="KW-0472">Membrane</keyword>
<evidence type="ECO:0000259" key="8">
    <source>
        <dbReference type="Pfam" id="PF02687"/>
    </source>
</evidence>
<dbReference type="Proteomes" id="UP000264071">
    <property type="component" value="Unassembled WGS sequence"/>
</dbReference>
<dbReference type="PANTHER" id="PTHR30572">
    <property type="entry name" value="MEMBRANE COMPONENT OF TRANSPORTER-RELATED"/>
    <property type="match status" value="1"/>
</dbReference>
<dbReference type="Pfam" id="PF02687">
    <property type="entry name" value="FtsX"/>
    <property type="match status" value="1"/>
</dbReference>
<gene>
    <name evidence="10" type="ORF">DGD08_05555</name>
</gene>
<dbReference type="AlphaFoldDB" id="A0A3D4V7F0"/>
<name>A0A3D4V7F0_9BACT</name>
<accession>A0A3D4V7F0</accession>
<sequence length="404" mass="42597">MKLMVLLRMAMQSIVKNKMRTFLTMLGIVIGVAAVIVMVAIGAGARGQIESQIATLGTNLIVVTPGTTQAGGSNQGAQTFNRLTIEDVEKLQREGTLLSAVSPVINTRTQVIATTGNWRTEVNGVSTGFFRIRNWTVESGAEFTEEDVQGKRTVVILGKTVANGLFPDGNAVGQRVRLGRTPFTVIGVMSAKGQAATGTDQDDIVVVPYSTAQTRISNFFFIGSILAMTDDTKAIPAAMNEIRDIMRESHRVGGGADDFTVRDQSALATTATSTTTVMTALLAAIASISLVVGGIGIMNIMLVSVTERTREIGIRMAIGARGSDVLTQFLVESVVLCLMGGIVGLLAGIGGSMIVGRITGWHTATSITSIIIATGFSAAVGVFFGYYPARKAAALDPIQALRYE</sequence>
<dbReference type="PANTHER" id="PTHR30572:SF4">
    <property type="entry name" value="ABC TRANSPORTER PERMEASE YTRF"/>
    <property type="match status" value="1"/>
</dbReference>
<evidence type="ECO:0000256" key="7">
    <source>
        <dbReference type="SAM" id="Phobius"/>
    </source>
</evidence>
<feature type="transmembrane region" description="Helical" evidence="7">
    <location>
        <begin position="280"/>
        <end position="305"/>
    </location>
</feature>
<reference evidence="10 11" key="1">
    <citation type="journal article" date="2018" name="Nat. Biotechnol.">
        <title>A standardized bacterial taxonomy based on genome phylogeny substantially revises the tree of life.</title>
        <authorList>
            <person name="Parks D.H."/>
            <person name="Chuvochina M."/>
            <person name="Waite D.W."/>
            <person name="Rinke C."/>
            <person name="Skarshewski A."/>
            <person name="Chaumeil P.A."/>
            <person name="Hugenholtz P."/>
        </authorList>
    </citation>
    <scope>NUCLEOTIDE SEQUENCE [LARGE SCALE GENOMIC DNA]</scope>
    <source>
        <strain evidence="10">UBA8844</strain>
    </source>
</reference>
<feature type="domain" description="MacB-like periplasmic core" evidence="9">
    <location>
        <begin position="21"/>
        <end position="244"/>
    </location>
</feature>
<evidence type="ECO:0000259" key="9">
    <source>
        <dbReference type="Pfam" id="PF12704"/>
    </source>
</evidence>
<comment type="caution">
    <text evidence="10">The sequence shown here is derived from an EMBL/GenBank/DDBJ whole genome shotgun (WGS) entry which is preliminary data.</text>
</comment>
<evidence type="ECO:0000256" key="3">
    <source>
        <dbReference type="ARBA" id="ARBA00022692"/>
    </source>
</evidence>
<keyword evidence="2" id="KW-1003">Cell membrane</keyword>
<dbReference type="Pfam" id="PF12704">
    <property type="entry name" value="MacB_PCD"/>
    <property type="match status" value="1"/>
</dbReference>
<proteinExistence type="inferred from homology"/>
<keyword evidence="4 7" id="KW-1133">Transmembrane helix</keyword>
<comment type="similarity">
    <text evidence="6">Belongs to the ABC-4 integral membrane protein family.</text>
</comment>
<dbReference type="GO" id="GO:0022857">
    <property type="term" value="F:transmembrane transporter activity"/>
    <property type="evidence" value="ECO:0007669"/>
    <property type="project" value="TreeGrafter"/>
</dbReference>
<comment type="subcellular location">
    <subcellularLocation>
        <location evidence="1">Cell membrane</location>
        <topology evidence="1">Multi-pass membrane protein</topology>
    </subcellularLocation>
</comment>
<evidence type="ECO:0000256" key="2">
    <source>
        <dbReference type="ARBA" id="ARBA00022475"/>
    </source>
</evidence>
<dbReference type="EMBL" id="DPIY01000006">
    <property type="protein sequence ID" value="HCT56662.1"/>
    <property type="molecule type" value="Genomic_DNA"/>
</dbReference>
<evidence type="ECO:0000256" key="4">
    <source>
        <dbReference type="ARBA" id="ARBA00022989"/>
    </source>
</evidence>
<evidence type="ECO:0000256" key="1">
    <source>
        <dbReference type="ARBA" id="ARBA00004651"/>
    </source>
</evidence>
<dbReference type="OMA" id="GIANVMY"/>
<keyword evidence="3 7" id="KW-0812">Transmembrane</keyword>
<organism evidence="10 11">
    <name type="scientific">Gemmatimonas aurantiaca</name>
    <dbReference type="NCBI Taxonomy" id="173480"/>
    <lineage>
        <taxon>Bacteria</taxon>
        <taxon>Pseudomonadati</taxon>
        <taxon>Gemmatimonadota</taxon>
        <taxon>Gemmatimonadia</taxon>
        <taxon>Gemmatimonadales</taxon>
        <taxon>Gemmatimonadaceae</taxon>
        <taxon>Gemmatimonas</taxon>
    </lineage>
</organism>
<dbReference type="GO" id="GO:0005886">
    <property type="term" value="C:plasma membrane"/>
    <property type="evidence" value="ECO:0007669"/>
    <property type="project" value="UniProtKB-SubCell"/>
</dbReference>
<feature type="transmembrane region" description="Helical" evidence="7">
    <location>
        <begin position="21"/>
        <end position="45"/>
    </location>
</feature>
<evidence type="ECO:0000256" key="6">
    <source>
        <dbReference type="ARBA" id="ARBA00038076"/>
    </source>
</evidence>
<dbReference type="InterPro" id="IPR003838">
    <property type="entry name" value="ABC3_permease_C"/>
</dbReference>
<protein>
    <submittedName>
        <fullName evidence="10">Multidrug ABC transporter substrate-binding protein</fullName>
    </submittedName>
</protein>
<feature type="transmembrane region" description="Helical" evidence="7">
    <location>
        <begin position="367"/>
        <end position="387"/>
    </location>
</feature>
<dbReference type="InterPro" id="IPR050250">
    <property type="entry name" value="Macrolide_Exporter_MacB"/>
</dbReference>
<feature type="transmembrane region" description="Helical" evidence="7">
    <location>
        <begin position="326"/>
        <end position="355"/>
    </location>
</feature>
<evidence type="ECO:0000256" key="5">
    <source>
        <dbReference type="ARBA" id="ARBA00023136"/>
    </source>
</evidence>
<evidence type="ECO:0000313" key="11">
    <source>
        <dbReference type="Proteomes" id="UP000264071"/>
    </source>
</evidence>
<feature type="domain" description="ABC3 transporter permease C-terminal" evidence="8">
    <location>
        <begin position="284"/>
        <end position="396"/>
    </location>
</feature>
<dbReference type="InterPro" id="IPR025857">
    <property type="entry name" value="MacB_PCD"/>
</dbReference>
<evidence type="ECO:0000313" key="10">
    <source>
        <dbReference type="EMBL" id="HCT56662.1"/>
    </source>
</evidence>